<organism evidence="10 11">
    <name type="scientific">Microbacterium pumilum</name>
    <dbReference type="NCBI Taxonomy" id="344165"/>
    <lineage>
        <taxon>Bacteria</taxon>
        <taxon>Bacillati</taxon>
        <taxon>Actinomycetota</taxon>
        <taxon>Actinomycetes</taxon>
        <taxon>Micrococcales</taxon>
        <taxon>Microbacteriaceae</taxon>
        <taxon>Microbacterium</taxon>
    </lineage>
</organism>
<evidence type="ECO:0000256" key="2">
    <source>
        <dbReference type="ARBA" id="ARBA00022475"/>
    </source>
</evidence>
<dbReference type="InterPro" id="IPR043760">
    <property type="entry name" value="PycTM_dom"/>
</dbReference>
<name>A0ABN2T151_9MICO</name>
<evidence type="ECO:0000256" key="7">
    <source>
        <dbReference type="ARBA" id="ARBA00023136"/>
    </source>
</evidence>
<keyword evidence="5 8" id="KW-1133">Transmembrane helix</keyword>
<evidence type="ECO:0000256" key="4">
    <source>
        <dbReference type="ARBA" id="ARBA00022741"/>
    </source>
</evidence>
<feature type="domain" description="Pycsar effector protein" evidence="9">
    <location>
        <begin position="28"/>
        <end position="181"/>
    </location>
</feature>
<protein>
    <recommendedName>
        <fullName evidence="9">Pycsar effector protein domain-containing protein</fullName>
    </recommendedName>
</protein>
<proteinExistence type="predicted"/>
<feature type="transmembrane region" description="Helical" evidence="8">
    <location>
        <begin position="75"/>
        <end position="96"/>
    </location>
</feature>
<keyword evidence="11" id="KW-1185">Reference proteome</keyword>
<evidence type="ECO:0000256" key="6">
    <source>
        <dbReference type="ARBA" id="ARBA00023118"/>
    </source>
</evidence>
<dbReference type="EMBL" id="BAAAOH010000001">
    <property type="protein sequence ID" value="GAA1996214.1"/>
    <property type="molecule type" value="Genomic_DNA"/>
</dbReference>
<evidence type="ECO:0000259" key="9">
    <source>
        <dbReference type="Pfam" id="PF18967"/>
    </source>
</evidence>
<feature type="transmembrane region" description="Helical" evidence="8">
    <location>
        <begin position="163"/>
        <end position="183"/>
    </location>
</feature>
<comment type="caution">
    <text evidence="10">The sequence shown here is derived from an EMBL/GenBank/DDBJ whole genome shotgun (WGS) entry which is preliminary data.</text>
</comment>
<keyword evidence="7 8" id="KW-0472">Membrane</keyword>
<evidence type="ECO:0000256" key="1">
    <source>
        <dbReference type="ARBA" id="ARBA00004236"/>
    </source>
</evidence>
<evidence type="ECO:0000256" key="8">
    <source>
        <dbReference type="SAM" id="Phobius"/>
    </source>
</evidence>
<evidence type="ECO:0000256" key="5">
    <source>
        <dbReference type="ARBA" id="ARBA00022989"/>
    </source>
</evidence>
<evidence type="ECO:0000313" key="10">
    <source>
        <dbReference type="EMBL" id="GAA1996214.1"/>
    </source>
</evidence>
<comment type="subcellular location">
    <subcellularLocation>
        <location evidence="1">Cell membrane</location>
    </subcellularLocation>
</comment>
<keyword evidence="4" id="KW-0547">Nucleotide-binding</keyword>
<evidence type="ECO:0000256" key="3">
    <source>
        <dbReference type="ARBA" id="ARBA00022692"/>
    </source>
</evidence>
<dbReference type="Proteomes" id="UP001500326">
    <property type="component" value="Unassembled WGS sequence"/>
</dbReference>
<evidence type="ECO:0000313" key="11">
    <source>
        <dbReference type="Proteomes" id="UP001500326"/>
    </source>
</evidence>
<reference evidence="10 11" key="1">
    <citation type="journal article" date="2019" name="Int. J. Syst. Evol. Microbiol.">
        <title>The Global Catalogue of Microorganisms (GCM) 10K type strain sequencing project: providing services to taxonomists for standard genome sequencing and annotation.</title>
        <authorList>
            <consortium name="The Broad Institute Genomics Platform"/>
            <consortium name="The Broad Institute Genome Sequencing Center for Infectious Disease"/>
            <person name="Wu L."/>
            <person name="Ma J."/>
        </authorList>
    </citation>
    <scope>NUCLEOTIDE SEQUENCE [LARGE SCALE GENOMIC DNA]</scope>
    <source>
        <strain evidence="10 11">JCM 14902</strain>
    </source>
</reference>
<keyword evidence="2" id="KW-1003">Cell membrane</keyword>
<gene>
    <name evidence="10" type="ORF">GCM10009777_36160</name>
</gene>
<sequence length="191" mass="21068">MSESKDSAADEGWNDDQKPQEWLHWMEDDVQSQVAFGDTKAGLLLTADSILIAAMGATVTGESPLVGHLAPVSRWGLGVAFISLFIALLVGLYTILPNRKNLWPQGHDHARNGRTSFGWIASHEDNAEYVEYCRNVATLSLNEELARTVHGRASWAYKKFRRLYFAISATIAGVVFASAVAIFEAVRTLFP</sequence>
<accession>A0ABN2T151</accession>
<dbReference type="Pfam" id="PF18967">
    <property type="entry name" value="PycTM"/>
    <property type="match status" value="1"/>
</dbReference>
<keyword evidence="3 8" id="KW-0812">Transmembrane</keyword>
<keyword evidence="6" id="KW-0051">Antiviral defense</keyword>